<protein>
    <submittedName>
        <fullName evidence="1">Uncharacterized protein</fullName>
    </submittedName>
</protein>
<dbReference type="EMBL" id="FMHT01000003">
    <property type="protein sequence ID" value="SCL25792.1"/>
    <property type="molecule type" value="Genomic_DNA"/>
</dbReference>
<accession>A0A1C6S8L0</accession>
<proteinExistence type="predicted"/>
<dbReference type="STRING" id="145857.GA0070616_3176"/>
<evidence type="ECO:0000313" key="2">
    <source>
        <dbReference type="Proteomes" id="UP000199699"/>
    </source>
</evidence>
<reference evidence="1 2" key="1">
    <citation type="submission" date="2016-06" db="EMBL/GenBank/DDBJ databases">
        <authorList>
            <person name="Kjaerup R.B."/>
            <person name="Dalgaard T.S."/>
            <person name="Juul-Madsen H.R."/>
        </authorList>
    </citation>
    <scope>NUCLEOTIDE SEQUENCE [LARGE SCALE GENOMIC DNA]</scope>
    <source>
        <strain evidence="1 2">DSM 43818</strain>
    </source>
</reference>
<gene>
    <name evidence="1" type="ORF">GA0070616_3176</name>
</gene>
<name>A0A1C6S8L0_9ACTN</name>
<dbReference type="Proteomes" id="UP000199699">
    <property type="component" value="Unassembled WGS sequence"/>
</dbReference>
<evidence type="ECO:0000313" key="1">
    <source>
        <dbReference type="EMBL" id="SCL25792.1"/>
    </source>
</evidence>
<organism evidence="1 2">
    <name type="scientific">Micromonospora nigra</name>
    <dbReference type="NCBI Taxonomy" id="145857"/>
    <lineage>
        <taxon>Bacteria</taxon>
        <taxon>Bacillati</taxon>
        <taxon>Actinomycetota</taxon>
        <taxon>Actinomycetes</taxon>
        <taxon>Micromonosporales</taxon>
        <taxon>Micromonosporaceae</taxon>
        <taxon>Micromonospora</taxon>
    </lineage>
</organism>
<dbReference type="AlphaFoldDB" id="A0A1C6S8L0"/>
<sequence>MPAGGQCSGRLGASLDPDALPDQIEIAGLLRLIGGLRILDGDQVAMGVGVNNPQLMSVGRVSRQPRQRTASLIL</sequence>
<keyword evidence="2" id="KW-1185">Reference proteome</keyword>